<dbReference type="Pfam" id="PF01321">
    <property type="entry name" value="Creatinase_N"/>
    <property type="match status" value="1"/>
</dbReference>
<evidence type="ECO:0008006" key="12">
    <source>
        <dbReference type="Google" id="ProtNLM"/>
    </source>
</evidence>
<dbReference type="Proteomes" id="UP001212997">
    <property type="component" value="Unassembled WGS sequence"/>
</dbReference>
<dbReference type="FunFam" id="3.40.350.10:FF:000003">
    <property type="entry name" value="Xaa-pro aminopeptidase P"/>
    <property type="match status" value="1"/>
</dbReference>
<dbReference type="InterPro" id="IPR000587">
    <property type="entry name" value="Creatinase_N"/>
</dbReference>
<feature type="domain" description="Creatinase N-terminal" evidence="8">
    <location>
        <begin position="284"/>
        <end position="412"/>
    </location>
</feature>
<sequence length="905" mass="101511">MAPPPPPPPICIPFMGGKKKPKRLPYEDRERTDSYPNSERSSLDRLRRSDSYSPTATVTSKGEKLTFHTDSEDYNVEVNNEAREVHVKPRALKRSNTVKEKSAVVPSRVKSPPPPPPPEPEPTLPSPKGGSRKWPGYGYGWGIGKKEKEKQREKEQESVGSLSRNTSQSSSRPPMYTSPRPSGSGRADSNSQQSVSTVRPVKPSAPPQASNHTRSNTMKSTNTQSTSRTARTGQSGNTSRTGGSTSRRPQLYPSESSSTLVGSALDRKVADVDIIKDRPDTGPRLEALRELMKKEKDTLDYYVVPTEDAHGSEYVGINDKRREWLTAFTGSAGTAIVSKTSAYLVTDSRYWLQAEEELDSNWNLVQAGSPDGPKDWIEWLSDRVNESRIGIDARMISHEKAATLNSAIAPKKTKLVYPLQNLVDLIWVEKPSRPKEPIFVQPLKYAGLEASAKLQRVRQWIKEQKPSVSSYTKSEPKPAQMQVATLISNLSSIAYLLNLRGDDIPFNPVFHSYLFISAEKAILFIEPAKVEKSVDEYLQSIGVERREYNDIWTFLRKKEWGEGKIIISPQTSYVISLMLTSFRYTILPSIVDEMKAIKNEVELNGMRDAYLRDGVAYVRWLAWLEGKMSEGYDITEYEAAWRLTEFRRDGKNYRGLAYSNISASGPNAALPHYSPRKAKCLMIDRNTPYLNDSGGQYLDGTCDTTRTIHFGRPTPEQCEAFTRVLQGHIAIDSAIFPEGTSGLQLDVLARKALWQDGLNYGHGTGHGFGSYLNVHEGPHGFSSSVTLQPGHVITNEPGFYREGQWGIRIESALAVHRVLTKNNFNGDVWLGFERLTCVPIQTKMVKDGMLTKEEKQWLKDHNRRCLERLEPLIKDDKRALKWLRREADRQIGIAPAGPGGLAIDW</sequence>
<feature type="compositionally biased region" description="Basic and acidic residues" evidence="6">
    <location>
        <begin position="41"/>
        <end position="50"/>
    </location>
</feature>
<evidence type="ECO:0000313" key="10">
    <source>
        <dbReference type="EMBL" id="KAJ3487065.1"/>
    </source>
</evidence>
<dbReference type="SUPFAM" id="SSF53092">
    <property type="entry name" value="Creatinase/prolidase N-terminal domain"/>
    <property type="match status" value="1"/>
</dbReference>
<keyword evidence="4" id="KW-0378">Hydrolase</keyword>
<dbReference type="SUPFAM" id="SSF55920">
    <property type="entry name" value="Creatinase/aminopeptidase"/>
    <property type="match status" value="1"/>
</dbReference>
<dbReference type="InterPro" id="IPR029149">
    <property type="entry name" value="Creatin/AminoP/Spt16_N"/>
</dbReference>
<comment type="similarity">
    <text evidence="2">Belongs to the peptidase M24B family.</text>
</comment>
<feature type="compositionally biased region" description="Pro residues" evidence="6">
    <location>
        <begin position="111"/>
        <end position="125"/>
    </location>
</feature>
<dbReference type="InterPro" id="IPR000994">
    <property type="entry name" value="Pept_M24"/>
</dbReference>
<dbReference type="CDD" id="cd01085">
    <property type="entry name" value="APP"/>
    <property type="match status" value="1"/>
</dbReference>
<dbReference type="Pfam" id="PF16189">
    <property type="entry name" value="Creatinase_N_2"/>
    <property type="match status" value="1"/>
</dbReference>
<dbReference type="InterPro" id="IPR033740">
    <property type="entry name" value="Pept_M24B"/>
</dbReference>
<dbReference type="InterPro" id="IPR036005">
    <property type="entry name" value="Creatinase/aminopeptidase-like"/>
</dbReference>
<evidence type="ECO:0000256" key="2">
    <source>
        <dbReference type="ARBA" id="ARBA00008766"/>
    </source>
</evidence>
<protein>
    <recommendedName>
        <fullName evidence="12">Creatinase/aminopeptidase</fullName>
    </recommendedName>
</protein>
<evidence type="ECO:0000259" key="7">
    <source>
        <dbReference type="Pfam" id="PF00557"/>
    </source>
</evidence>
<keyword evidence="11" id="KW-1185">Reference proteome</keyword>
<dbReference type="PANTHER" id="PTHR43763:SF17">
    <property type="entry name" value="AMINOPEPTIDASE P, CYTOPLASMIC-RELATED"/>
    <property type="match status" value="1"/>
</dbReference>
<dbReference type="GO" id="GO:0070006">
    <property type="term" value="F:metalloaminopeptidase activity"/>
    <property type="evidence" value="ECO:0007669"/>
    <property type="project" value="InterPro"/>
</dbReference>
<dbReference type="GO" id="GO:0005737">
    <property type="term" value="C:cytoplasm"/>
    <property type="evidence" value="ECO:0007669"/>
    <property type="project" value="UniProtKB-ARBA"/>
</dbReference>
<dbReference type="InterPro" id="IPR050422">
    <property type="entry name" value="X-Pro_aminopeptidase_P"/>
</dbReference>
<comment type="cofactor">
    <cofactor evidence="1">
        <name>Mn(2+)</name>
        <dbReference type="ChEBI" id="CHEBI:29035"/>
    </cofactor>
</comment>
<dbReference type="GO" id="GO:0046872">
    <property type="term" value="F:metal ion binding"/>
    <property type="evidence" value="ECO:0007669"/>
    <property type="project" value="UniProtKB-KW"/>
</dbReference>
<dbReference type="FunFam" id="3.90.230.10:FF:000007">
    <property type="entry name" value="Xaa-Pro aminopeptidase P"/>
    <property type="match status" value="1"/>
</dbReference>
<feature type="compositionally biased region" description="Low complexity" evidence="6">
    <location>
        <begin position="231"/>
        <end position="248"/>
    </location>
</feature>
<feature type="region of interest" description="Disordered" evidence="6">
    <location>
        <begin position="78"/>
        <end position="261"/>
    </location>
</feature>
<reference evidence="10" key="1">
    <citation type="submission" date="2022-07" db="EMBL/GenBank/DDBJ databases">
        <title>Genome Sequence of Physisporinus lineatus.</title>
        <authorList>
            <person name="Buettner E."/>
        </authorList>
    </citation>
    <scope>NUCLEOTIDE SEQUENCE</scope>
    <source>
        <strain evidence="10">VT162</strain>
    </source>
</reference>
<proteinExistence type="inferred from homology"/>
<comment type="caution">
    <text evidence="10">The sequence shown here is derived from an EMBL/GenBank/DDBJ whole genome shotgun (WGS) entry which is preliminary data.</text>
</comment>
<evidence type="ECO:0000259" key="9">
    <source>
        <dbReference type="Pfam" id="PF16188"/>
    </source>
</evidence>
<dbReference type="Pfam" id="PF16188">
    <property type="entry name" value="Peptidase_M24_C"/>
    <property type="match status" value="1"/>
</dbReference>
<keyword evidence="5" id="KW-0464">Manganese</keyword>
<feature type="compositionally biased region" description="Low complexity" evidence="6">
    <location>
        <begin position="161"/>
        <end position="171"/>
    </location>
</feature>
<keyword evidence="3" id="KW-0479">Metal-binding</keyword>
<name>A0AAD5V891_9APHY</name>
<gene>
    <name evidence="10" type="ORF">NLI96_g3808</name>
</gene>
<dbReference type="Pfam" id="PF00557">
    <property type="entry name" value="Peptidase_M24"/>
    <property type="match status" value="1"/>
</dbReference>
<evidence type="ECO:0000256" key="5">
    <source>
        <dbReference type="ARBA" id="ARBA00023211"/>
    </source>
</evidence>
<feature type="compositionally biased region" description="Polar residues" evidence="6">
    <location>
        <begin position="207"/>
        <end position="230"/>
    </location>
</feature>
<dbReference type="InterPro" id="IPR032416">
    <property type="entry name" value="Peptidase_M24_C"/>
</dbReference>
<feature type="region of interest" description="Disordered" evidence="6">
    <location>
        <begin position="1"/>
        <end position="64"/>
    </location>
</feature>
<feature type="compositionally biased region" description="Polar residues" evidence="6">
    <location>
        <begin position="187"/>
        <end position="197"/>
    </location>
</feature>
<feature type="domain" description="Peptidase M24" evidence="7">
    <location>
        <begin position="605"/>
        <end position="816"/>
    </location>
</feature>
<dbReference type="AlphaFoldDB" id="A0AAD5V891"/>
<evidence type="ECO:0000313" key="11">
    <source>
        <dbReference type="Proteomes" id="UP001212997"/>
    </source>
</evidence>
<feature type="compositionally biased region" description="Pro residues" evidence="6">
    <location>
        <begin position="1"/>
        <end position="11"/>
    </location>
</feature>
<evidence type="ECO:0000256" key="3">
    <source>
        <dbReference type="ARBA" id="ARBA00022723"/>
    </source>
</evidence>
<organism evidence="10 11">
    <name type="scientific">Meripilus lineatus</name>
    <dbReference type="NCBI Taxonomy" id="2056292"/>
    <lineage>
        <taxon>Eukaryota</taxon>
        <taxon>Fungi</taxon>
        <taxon>Dikarya</taxon>
        <taxon>Basidiomycota</taxon>
        <taxon>Agaricomycotina</taxon>
        <taxon>Agaricomycetes</taxon>
        <taxon>Polyporales</taxon>
        <taxon>Meripilaceae</taxon>
        <taxon>Meripilus</taxon>
    </lineage>
</organism>
<evidence type="ECO:0000256" key="1">
    <source>
        <dbReference type="ARBA" id="ARBA00001936"/>
    </source>
</evidence>
<feature type="compositionally biased region" description="Basic and acidic residues" evidence="6">
    <location>
        <begin position="144"/>
        <end position="157"/>
    </location>
</feature>
<dbReference type="Gene3D" id="3.40.350.10">
    <property type="entry name" value="Creatinase/prolidase N-terminal domain"/>
    <property type="match status" value="2"/>
</dbReference>
<dbReference type="Gene3D" id="3.90.230.10">
    <property type="entry name" value="Creatinase/methionine aminopeptidase superfamily"/>
    <property type="match status" value="1"/>
</dbReference>
<evidence type="ECO:0000259" key="8">
    <source>
        <dbReference type="Pfam" id="PF01321"/>
    </source>
</evidence>
<dbReference type="EMBL" id="JANAWD010000103">
    <property type="protein sequence ID" value="KAJ3487065.1"/>
    <property type="molecule type" value="Genomic_DNA"/>
</dbReference>
<evidence type="ECO:0000256" key="4">
    <source>
        <dbReference type="ARBA" id="ARBA00022801"/>
    </source>
</evidence>
<dbReference type="PANTHER" id="PTHR43763">
    <property type="entry name" value="XAA-PRO AMINOPEPTIDASE 1"/>
    <property type="match status" value="1"/>
</dbReference>
<feature type="domain" description="Peptidase M24 C-terminal" evidence="9">
    <location>
        <begin position="829"/>
        <end position="887"/>
    </location>
</feature>
<accession>A0AAD5V891</accession>
<feature type="compositionally biased region" description="Basic and acidic residues" evidence="6">
    <location>
        <begin position="24"/>
        <end position="33"/>
    </location>
</feature>
<evidence type="ECO:0000256" key="6">
    <source>
        <dbReference type="SAM" id="MobiDB-lite"/>
    </source>
</evidence>